<dbReference type="Proteomes" id="UP000254597">
    <property type="component" value="Unassembled WGS sequence"/>
</dbReference>
<reference evidence="1 2" key="1">
    <citation type="submission" date="2018-06" db="EMBL/GenBank/DDBJ databases">
        <authorList>
            <consortium name="Pathogen Informatics"/>
            <person name="Doyle S."/>
        </authorList>
    </citation>
    <scope>NUCLEOTIDE SEQUENCE [LARGE SCALE GENOMIC DNA]</scope>
    <source>
        <strain evidence="1 2">NCTC10252</strain>
    </source>
</reference>
<sequence>MNFKNWLLNTFIRSEPVLQFYTDADVARIQKKLNQMIDEYQRLIKCDKAVLEEFRNANPSVTSHLQIKDLVNFRASRLMQDIKLKEIQLKEATYNVKATR</sequence>
<name>A0A379QI22_SALER</name>
<accession>A0A379QI22</accession>
<evidence type="ECO:0000313" key="1">
    <source>
        <dbReference type="EMBL" id="SUF55909.1"/>
    </source>
</evidence>
<gene>
    <name evidence="1" type="ORF">NCTC10252_01122</name>
</gene>
<organism evidence="1 2">
    <name type="scientific">Salmonella enterica</name>
    <name type="common">Salmonella choleraesuis</name>
    <dbReference type="NCBI Taxonomy" id="28901"/>
    <lineage>
        <taxon>Bacteria</taxon>
        <taxon>Pseudomonadati</taxon>
        <taxon>Pseudomonadota</taxon>
        <taxon>Gammaproteobacteria</taxon>
        <taxon>Enterobacterales</taxon>
        <taxon>Enterobacteriaceae</taxon>
        <taxon>Salmonella</taxon>
    </lineage>
</organism>
<dbReference type="EMBL" id="UGWP01000004">
    <property type="protein sequence ID" value="SUF55909.1"/>
    <property type="molecule type" value="Genomic_DNA"/>
</dbReference>
<evidence type="ECO:0000313" key="2">
    <source>
        <dbReference type="Proteomes" id="UP000254597"/>
    </source>
</evidence>
<proteinExistence type="predicted"/>
<dbReference type="AlphaFoldDB" id="A0A379QI22"/>
<protein>
    <submittedName>
        <fullName evidence="1">Uncharacterized protein</fullName>
    </submittedName>
</protein>